<name>A0A346XS82_9ACTN</name>
<dbReference type="RefSeq" id="WP_164709815.1">
    <property type="nucleotide sequence ID" value="NZ_CP031165.1"/>
</dbReference>
<dbReference type="AlphaFoldDB" id="A0A346XS82"/>
<dbReference type="Proteomes" id="UP000264006">
    <property type="component" value="Chromosome"/>
</dbReference>
<evidence type="ECO:0000313" key="1">
    <source>
        <dbReference type="EMBL" id="AXV05079.1"/>
    </source>
</evidence>
<organism evidence="1 2">
    <name type="scientific">Euzebya pacifica</name>
    <dbReference type="NCBI Taxonomy" id="1608957"/>
    <lineage>
        <taxon>Bacteria</taxon>
        <taxon>Bacillati</taxon>
        <taxon>Actinomycetota</taxon>
        <taxon>Nitriliruptoria</taxon>
        <taxon>Euzebyales</taxon>
    </lineage>
</organism>
<reference evidence="1 2" key="1">
    <citation type="submission" date="2018-09" db="EMBL/GenBank/DDBJ databases">
        <title>Complete genome sequence of Euzebya sp. DY32-46 isolated from seawater of Pacific Ocean.</title>
        <authorList>
            <person name="Xu L."/>
            <person name="Wu Y.-H."/>
            <person name="Xu X.-W."/>
        </authorList>
    </citation>
    <scope>NUCLEOTIDE SEQUENCE [LARGE SCALE GENOMIC DNA]</scope>
    <source>
        <strain evidence="1 2">DY32-46</strain>
    </source>
</reference>
<dbReference type="EMBL" id="CP031165">
    <property type="protein sequence ID" value="AXV05079.1"/>
    <property type="molecule type" value="Genomic_DNA"/>
</dbReference>
<evidence type="ECO:0000313" key="2">
    <source>
        <dbReference type="Proteomes" id="UP000264006"/>
    </source>
</evidence>
<proteinExistence type="predicted"/>
<sequence>MTGKLQVVSFAAFVAVLLVSGLVLTTSRAAFTAQTVNDNNSFAAGSLALTHDAPTSARFNASGWVPGDSATECFDVTYNGDASSNSGVRLFAANLTDVDGAADAGAAATLSDDLDVVVDVYAAGETCATGVPTATTVYTSGTPVGSDGTLGGFAADHTGYVDGIDPSWTPAGTPETRAFRIQVTLGADTANDAQGDSATVDFVWEIQAGV</sequence>
<keyword evidence="2" id="KW-1185">Reference proteome</keyword>
<gene>
    <name evidence="1" type="ORF">DVS28_a0372</name>
</gene>
<dbReference type="KEGG" id="euz:DVS28_a0372"/>
<evidence type="ECO:0008006" key="3">
    <source>
        <dbReference type="Google" id="ProtNLM"/>
    </source>
</evidence>
<accession>A0A346XS82</accession>
<protein>
    <recommendedName>
        <fullName evidence="3">SipW-cognate class signal peptide</fullName>
    </recommendedName>
</protein>